<reference evidence="2" key="2">
    <citation type="submission" date="2023-05" db="EMBL/GenBank/DDBJ databases">
        <authorList>
            <person name="Schelkunov M.I."/>
        </authorList>
    </citation>
    <scope>NUCLEOTIDE SEQUENCE</scope>
    <source>
        <strain evidence="2">Hsosn_3</strain>
        <tissue evidence="2">Leaf</tissue>
    </source>
</reference>
<sequence>MQLMHNMTNPNYNDSLIAHNFVPYTSQKLYGGDHQLHVINKYGLDRAIHLDLPLTVSTCRERFNVVGSFNGLLCVVLANRKRRRQNRVYLWNPATGQLKNIHMSIYHNNYQVSLGFCFDDASSDYKVVSIVTDMTRLFISRVEMYSLNQNSWKPIDDHVELKFRLFQSSLLENGKFETYFIYVSDGISGN</sequence>
<accession>A0AAD8MQW4</accession>
<evidence type="ECO:0000259" key="1">
    <source>
        <dbReference type="Pfam" id="PF07734"/>
    </source>
</evidence>
<dbReference type="Pfam" id="PF07734">
    <property type="entry name" value="FBA_1"/>
    <property type="match status" value="1"/>
</dbReference>
<dbReference type="Proteomes" id="UP001237642">
    <property type="component" value="Unassembled WGS sequence"/>
</dbReference>
<reference evidence="2" key="1">
    <citation type="submission" date="2023-02" db="EMBL/GenBank/DDBJ databases">
        <title>Genome of toxic invasive species Heracleum sosnowskyi carries increased number of genes despite the absence of recent whole-genome duplications.</title>
        <authorList>
            <person name="Schelkunov M."/>
            <person name="Shtratnikova V."/>
            <person name="Makarenko M."/>
            <person name="Klepikova A."/>
            <person name="Omelchenko D."/>
            <person name="Novikova G."/>
            <person name="Obukhova E."/>
            <person name="Bogdanov V."/>
            <person name="Penin A."/>
            <person name="Logacheva M."/>
        </authorList>
    </citation>
    <scope>NUCLEOTIDE SEQUENCE</scope>
    <source>
        <strain evidence="2">Hsosn_3</strain>
        <tissue evidence="2">Leaf</tissue>
    </source>
</reference>
<evidence type="ECO:0000313" key="2">
    <source>
        <dbReference type="EMBL" id="KAK1382081.1"/>
    </source>
</evidence>
<dbReference type="EMBL" id="JAUIZM010000005">
    <property type="protein sequence ID" value="KAK1382081.1"/>
    <property type="molecule type" value="Genomic_DNA"/>
</dbReference>
<dbReference type="AlphaFoldDB" id="A0AAD8MQW4"/>
<gene>
    <name evidence="2" type="ORF">POM88_019816</name>
</gene>
<evidence type="ECO:0000313" key="3">
    <source>
        <dbReference type="Proteomes" id="UP001237642"/>
    </source>
</evidence>
<protein>
    <recommendedName>
        <fullName evidence="1">F-box associated beta-propeller type 1 domain-containing protein</fullName>
    </recommendedName>
</protein>
<dbReference type="PANTHER" id="PTHR31672">
    <property type="entry name" value="BNACNNG10540D PROTEIN"/>
    <property type="match status" value="1"/>
</dbReference>
<dbReference type="PANTHER" id="PTHR31672:SF13">
    <property type="entry name" value="F-BOX PROTEIN CPR30-LIKE"/>
    <property type="match status" value="1"/>
</dbReference>
<organism evidence="2 3">
    <name type="scientific">Heracleum sosnowskyi</name>
    <dbReference type="NCBI Taxonomy" id="360622"/>
    <lineage>
        <taxon>Eukaryota</taxon>
        <taxon>Viridiplantae</taxon>
        <taxon>Streptophyta</taxon>
        <taxon>Embryophyta</taxon>
        <taxon>Tracheophyta</taxon>
        <taxon>Spermatophyta</taxon>
        <taxon>Magnoliopsida</taxon>
        <taxon>eudicotyledons</taxon>
        <taxon>Gunneridae</taxon>
        <taxon>Pentapetalae</taxon>
        <taxon>asterids</taxon>
        <taxon>campanulids</taxon>
        <taxon>Apiales</taxon>
        <taxon>Apiaceae</taxon>
        <taxon>Apioideae</taxon>
        <taxon>apioid superclade</taxon>
        <taxon>Tordylieae</taxon>
        <taxon>Tordyliinae</taxon>
        <taxon>Heracleum</taxon>
    </lineage>
</organism>
<proteinExistence type="predicted"/>
<name>A0AAD8MQW4_9APIA</name>
<dbReference type="SUPFAM" id="SSF50965">
    <property type="entry name" value="Galactose oxidase, central domain"/>
    <property type="match status" value="1"/>
</dbReference>
<dbReference type="InterPro" id="IPR006527">
    <property type="entry name" value="F-box-assoc_dom_typ1"/>
</dbReference>
<dbReference type="InterPro" id="IPR050796">
    <property type="entry name" value="SCF_F-box_component"/>
</dbReference>
<dbReference type="InterPro" id="IPR017451">
    <property type="entry name" value="F-box-assoc_interact_dom"/>
</dbReference>
<dbReference type="NCBIfam" id="TIGR01640">
    <property type="entry name" value="F_box_assoc_1"/>
    <property type="match status" value="1"/>
</dbReference>
<dbReference type="InterPro" id="IPR011043">
    <property type="entry name" value="Gal_Oxase/kelch_b-propeller"/>
</dbReference>
<comment type="caution">
    <text evidence="2">The sequence shown here is derived from an EMBL/GenBank/DDBJ whole genome shotgun (WGS) entry which is preliminary data.</text>
</comment>
<feature type="domain" description="F-box associated beta-propeller type 1" evidence="1">
    <location>
        <begin position="64"/>
        <end position="180"/>
    </location>
</feature>
<keyword evidence="3" id="KW-1185">Reference proteome</keyword>